<protein>
    <recommendedName>
        <fullName evidence="4">Retrotransposon gag domain-containing protein</fullName>
    </recommendedName>
</protein>
<keyword evidence="3" id="KW-1185">Reference proteome</keyword>
<reference evidence="2" key="1">
    <citation type="journal article" date="2022" name="Int. J. Mol. Sci.">
        <title>Draft Genome of Tanacetum Coccineum: Genomic Comparison of Closely Related Tanacetum-Family Plants.</title>
        <authorList>
            <person name="Yamashiro T."/>
            <person name="Shiraishi A."/>
            <person name="Nakayama K."/>
            <person name="Satake H."/>
        </authorList>
    </citation>
    <scope>NUCLEOTIDE SEQUENCE</scope>
</reference>
<accession>A0ABQ5CAM8</accession>
<dbReference type="PANTHER" id="PTHR37610:SF40">
    <property type="entry name" value="OS01G0909600 PROTEIN"/>
    <property type="match status" value="1"/>
</dbReference>
<feature type="region of interest" description="Disordered" evidence="1">
    <location>
        <begin position="106"/>
        <end position="126"/>
    </location>
</feature>
<evidence type="ECO:0000313" key="2">
    <source>
        <dbReference type="EMBL" id="GJT22274.1"/>
    </source>
</evidence>
<dbReference type="PANTHER" id="PTHR37610">
    <property type="entry name" value="CCHC-TYPE DOMAIN-CONTAINING PROTEIN"/>
    <property type="match status" value="1"/>
</dbReference>
<evidence type="ECO:0000256" key="1">
    <source>
        <dbReference type="SAM" id="MobiDB-lite"/>
    </source>
</evidence>
<name>A0ABQ5CAM8_9ASTR</name>
<proteinExistence type="predicted"/>
<gene>
    <name evidence="2" type="ORF">Tco_0892211</name>
</gene>
<evidence type="ECO:0000313" key="3">
    <source>
        <dbReference type="Proteomes" id="UP001151760"/>
    </source>
</evidence>
<reference evidence="2" key="2">
    <citation type="submission" date="2022-01" db="EMBL/GenBank/DDBJ databases">
        <authorList>
            <person name="Yamashiro T."/>
            <person name="Shiraishi A."/>
            <person name="Satake H."/>
            <person name="Nakayama K."/>
        </authorList>
    </citation>
    <scope>NUCLEOTIDE SEQUENCE</scope>
</reference>
<dbReference type="EMBL" id="BQNB010013956">
    <property type="protein sequence ID" value="GJT22274.1"/>
    <property type="molecule type" value="Genomic_DNA"/>
</dbReference>
<evidence type="ECO:0008006" key="4">
    <source>
        <dbReference type="Google" id="ProtNLM"/>
    </source>
</evidence>
<sequence>MKITNGEFPEPNINSTVRALLERRIISWILNTVVGHIGNNLNFIHSASKLWLELEELYAQIDSHRIYQLSNDIVQLKQTECTIKVYYQKMKGLWGYNQNNFIGNRSNYSQGESSERRNYSQGESSERMSSFKKGVICGICGNYEKEGHAKEQCYKLVGYPVGHPLHGNYQPPKPYRQTKEYKPNRTMNMATTQ</sequence>
<comment type="caution">
    <text evidence="2">The sequence shown here is derived from an EMBL/GenBank/DDBJ whole genome shotgun (WGS) entry which is preliminary data.</text>
</comment>
<dbReference type="Proteomes" id="UP001151760">
    <property type="component" value="Unassembled WGS sequence"/>
</dbReference>
<organism evidence="2 3">
    <name type="scientific">Tanacetum coccineum</name>
    <dbReference type="NCBI Taxonomy" id="301880"/>
    <lineage>
        <taxon>Eukaryota</taxon>
        <taxon>Viridiplantae</taxon>
        <taxon>Streptophyta</taxon>
        <taxon>Embryophyta</taxon>
        <taxon>Tracheophyta</taxon>
        <taxon>Spermatophyta</taxon>
        <taxon>Magnoliopsida</taxon>
        <taxon>eudicotyledons</taxon>
        <taxon>Gunneridae</taxon>
        <taxon>Pentapetalae</taxon>
        <taxon>asterids</taxon>
        <taxon>campanulids</taxon>
        <taxon>Asterales</taxon>
        <taxon>Asteraceae</taxon>
        <taxon>Asteroideae</taxon>
        <taxon>Anthemideae</taxon>
        <taxon>Anthemidinae</taxon>
        <taxon>Tanacetum</taxon>
    </lineage>
</organism>